<dbReference type="AlphaFoldDB" id="A0A0N5AAK1"/>
<protein>
    <submittedName>
        <fullName evidence="2">Uncharacterized protein</fullName>
    </submittedName>
</protein>
<reference evidence="2" key="1">
    <citation type="submission" date="2017-02" db="UniProtKB">
        <authorList>
            <consortium name="WormBaseParasite"/>
        </authorList>
    </citation>
    <scope>IDENTIFICATION</scope>
</reference>
<evidence type="ECO:0000313" key="1">
    <source>
        <dbReference type="Proteomes" id="UP000046393"/>
    </source>
</evidence>
<sequence>MKRLQQSLRLLTLKWSLSGLVFLQRLCKELM</sequence>
<accession>A0A0N5AAK1</accession>
<name>A0A0N5AAK1_9BILA</name>
<keyword evidence="1" id="KW-1185">Reference proteome</keyword>
<dbReference type="WBParaSite" id="SMUV_0000117701-mRNA-1">
    <property type="protein sequence ID" value="SMUV_0000117701-mRNA-1"/>
    <property type="gene ID" value="SMUV_0000117701"/>
</dbReference>
<organism evidence="1 2">
    <name type="scientific">Syphacia muris</name>
    <dbReference type="NCBI Taxonomy" id="451379"/>
    <lineage>
        <taxon>Eukaryota</taxon>
        <taxon>Metazoa</taxon>
        <taxon>Ecdysozoa</taxon>
        <taxon>Nematoda</taxon>
        <taxon>Chromadorea</taxon>
        <taxon>Rhabditida</taxon>
        <taxon>Spirurina</taxon>
        <taxon>Oxyuridomorpha</taxon>
        <taxon>Oxyuroidea</taxon>
        <taxon>Oxyuridae</taxon>
        <taxon>Syphacia</taxon>
    </lineage>
</organism>
<proteinExistence type="predicted"/>
<evidence type="ECO:0000313" key="2">
    <source>
        <dbReference type="WBParaSite" id="SMUV_0000117701-mRNA-1"/>
    </source>
</evidence>
<dbReference type="Proteomes" id="UP000046393">
    <property type="component" value="Unplaced"/>
</dbReference>